<name>A0A0L8BKU1_ENSAD</name>
<dbReference type="CDD" id="cd07067">
    <property type="entry name" value="HP_PGM_like"/>
    <property type="match status" value="1"/>
</dbReference>
<dbReference type="GO" id="GO:0016791">
    <property type="term" value="F:phosphatase activity"/>
    <property type="evidence" value="ECO:0007669"/>
    <property type="project" value="TreeGrafter"/>
</dbReference>
<proteinExistence type="predicted"/>
<comment type="caution">
    <text evidence="4">The sequence shown here is derived from an EMBL/GenBank/DDBJ whole genome shotgun (WGS) entry which is preliminary data.</text>
</comment>
<dbReference type="AlphaFoldDB" id="A0A0L8BKU1"/>
<dbReference type="PATRIC" id="fig|106592.7.peg.3449"/>
<dbReference type="EMBL" id="LGAP01000020">
    <property type="protein sequence ID" value="KOF15307.1"/>
    <property type="molecule type" value="Genomic_DNA"/>
</dbReference>
<dbReference type="GO" id="GO:0016301">
    <property type="term" value="F:kinase activity"/>
    <property type="evidence" value="ECO:0007669"/>
    <property type="project" value="UniProtKB-KW"/>
</dbReference>
<accession>A0A0L8BKU1</accession>
<dbReference type="Pfam" id="PF00300">
    <property type="entry name" value="His_Phos_1"/>
    <property type="match status" value="1"/>
</dbReference>
<dbReference type="Proteomes" id="UP000037425">
    <property type="component" value="Unassembled WGS sequence"/>
</dbReference>
<feature type="binding site" evidence="3">
    <location>
        <position position="57"/>
    </location>
    <ligand>
        <name>substrate</name>
    </ligand>
</feature>
<dbReference type="InterPro" id="IPR013078">
    <property type="entry name" value="His_Pase_superF_clade-1"/>
</dbReference>
<dbReference type="InterPro" id="IPR001345">
    <property type="entry name" value="PG/BPGM_mutase_AS"/>
</dbReference>
<keyword evidence="2" id="KW-0413">Isomerase</keyword>
<feature type="binding site" evidence="3">
    <location>
        <begin position="7"/>
        <end position="14"/>
    </location>
    <ligand>
        <name>substrate</name>
    </ligand>
</feature>
<dbReference type="InterPro" id="IPR029033">
    <property type="entry name" value="His_PPase_superfam"/>
</dbReference>
<organism evidence="4 5">
    <name type="scientific">Ensifer adhaerens</name>
    <name type="common">Sinorhizobium morelense</name>
    <dbReference type="NCBI Taxonomy" id="106592"/>
    <lineage>
        <taxon>Bacteria</taxon>
        <taxon>Pseudomonadati</taxon>
        <taxon>Pseudomonadota</taxon>
        <taxon>Alphaproteobacteria</taxon>
        <taxon>Hyphomicrobiales</taxon>
        <taxon>Rhizobiaceae</taxon>
        <taxon>Sinorhizobium/Ensifer group</taxon>
        <taxon>Ensifer</taxon>
    </lineage>
</organism>
<dbReference type="PANTHER" id="PTHR48100:SF1">
    <property type="entry name" value="HISTIDINE PHOSPHATASE FAMILY PROTEIN-RELATED"/>
    <property type="match status" value="1"/>
</dbReference>
<evidence type="ECO:0000256" key="3">
    <source>
        <dbReference type="PIRSR" id="PIRSR613078-2"/>
    </source>
</evidence>
<dbReference type="Gene3D" id="3.40.50.1240">
    <property type="entry name" value="Phosphoglycerate mutase-like"/>
    <property type="match status" value="1"/>
</dbReference>
<dbReference type="PROSITE" id="PS00175">
    <property type="entry name" value="PG_MUTASE"/>
    <property type="match status" value="1"/>
</dbReference>
<dbReference type="InterPro" id="IPR050275">
    <property type="entry name" value="PGM_Phosphatase"/>
</dbReference>
<sequence length="201" mass="22452">MRLILMRHGETEWNAEQRLQGQDNSLLSERGVAQVRRFRPYAKALRPARIIASDLGRTRQTVALIGHPDAPSDERFRELDMGEWTGRRKPELIAERPEDYTAWRAGTFTPANAETWMAFRHRVADGVRDWMSRTEGDLLVVAHGGVIRAACHEFLDLPPSRVVPVTPGTATILNFPVADRSAAQLEGYNIGSVAPDISVAD</sequence>
<protein>
    <submittedName>
        <fullName evidence="4">Phosphoglycerate kinase</fullName>
    </submittedName>
</protein>
<evidence type="ECO:0000313" key="4">
    <source>
        <dbReference type="EMBL" id="KOF15307.1"/>
    </source>
</evidence>
<dbReference type="SMART" id="SM00855">
    <property type="entry name" value="PGAM"/>
    <property type="match status" value="1"/>
</dbReference>
<gene>
    <name evidence="4" type="ORF">AC244_23630</name>
</gene>
<keyword evidence="4" id="KW-0808">Transferase</keyword>
<evidence type="ECO:0000313" key="5">
    <source>
        <dbReference type="Proteomes" id="UP000037425"/>
    </source>
</evidence>
<evidence type="ECO:0000256" key="1">
    <source>
        <dbReference type="ARBA" id="ARBA00023152"/>
    </source>
</evidence>
<dbReference type="RefSeq" id="WP_053251250.1">
    <property type="nucleotide sequence ID" value="NZ_LGAP01000020.1"/>
</dbReference>
<dbReference type="OrthoDB" id="9781415at2"/>
<dbReference type="PANTHER" id="PTHR48100">
    <property type="entry name" value="BROAD-SPECIFICITY PHOSPHATASE YOR283W-RELATED"/>
    <property type="match status" value="1"/>
</dbReference>
<dbReference type="SUPFAM" id="SSF53254">
    <property type="entry name" value="Phosphoglycerate mutase-like"/>
    <property type="match status" value="1"/>
</dbReference>
<keyword evidence="4" id="KW-0418">Kinase</keyword>
<reference evidence="5" key="1">
    <citation type="submission" date="2015-07" db="EMBL/GenBank/DDBJ databases">
        <title>Whole genome sequence of an Ensifer adhaerens strain isolated from a cave pool in the Wind Cave National Park.</title>
        <authorList>
            <person name="Eng W.W.H."/>
            <person name="Gan H.M."/>
            <person name="Barton H.A."/>
            <person name="Savka M.A."/>
        </authorList>
    </citation>
    <scope>NUCLEOTIDE SEQUENCE [LARGE SCALE GENOMIC DNA]</scope>
    <source>
        <strain evidence="5">SD006</strain>
    </source>
</reference>
<keyword evidence="1" id="KW-0324">Glycolysis</keyword>
<dbReference type="GO" id="GO:0005737">
    <property type="term" value="C:cytoplasm"/>
    <property type="evidence" value="ECO:0007669"/>
    <property type="project" value="TreeGrafter"/>
</dbReference>
<evidence type="ECO:0000256" key="2">
    <source>
        <dbReference type="ARBA" id="ARBA00023235"/>
    </source>
</evidence>